<proteinExistence type="predicted"/>
<keyword evidence="2" id="KW-1185">Reference proteome</keyword>
<evidence type="ECO:0000313" key="2">
    <source>
        <dbReference type="Proteomes" id="UP001165960"/>
    </source>
</evidence>
<organism evidence="1 2">
    <name type="scientific">Entomophthora muscae</name>
    <dbReference type="NCBI Taxonomy" id="34485"/>
    <lineage>
        <taxon>Eukaryota</taxon>
        <taxon>Fungi</taxon>
        <taxon>Fungi incertae sedis</taxon>
        <taxon>Zoopagomycota</taxon>
        <taxon>Entomophthoromycotina</taxon>
        <taxon>Entomophthoromycetes</taxon>
        <taxon>Entomophthorales</taxon>
        <taxon>Entomophthoraceae</taxon>
        <taxon>Entomophthora</taxon>
    </lineage>
</organism>
<dbReference type="EMBL" id="QTSX02003889">
    <property type="protein sequence ID" value="KAJ9067733.1"/>
    <property type="molecule type" value="Genomic_DNA"/>
</dbReference>
<reference evidence="1" key="1">
    <citation type="submission" date="2022-04" db="EMBL/GenBank/DDBJ databases">
        <title>Genome of the entomopathogenic fungus Entomophthora muscae.</title>
        <authorList>
            <person name="Elya C."/>
            <person name="Lovett B.R."/>
            <person name="Lee E."/>
            <person name="Macias A.M."/>
            <person name="Hajek A.E."/>
            <person name="De Bivort B.L."/>
            <person name="Kasson M.T."/>
            <person name="De Fine Licht H.H."/>
            <person name="Stajich J.E."/>
        </authorList>
    </citation>
    <scope>NUCLEOTIDE SEQUENCE</scope>
    <source>
        <strain evidence="1">Berkeley</strain>
    </source>
</reference>
<protein>
    <submittedName>
        <fullName evidence="1">Uncharacterized protein</fullName>
    </submittedName>
</protein>
<evidence type="ECO:0000313" key="1">
    <source>
        <dbReference type="EMBL" id="KAJ9067733.1"/>
    </source>
</evidence>
<dbReference type="Proteomes" id="UP001165960">
    <property type="component" value="Unassembled WGS sequence"/>
</dbReference>
<sequence>MVESAFGIQALVSMCYQVVKKLNFLWKKLRVSPYNCNSTDNVVYCQKYVKKVTALKEKGTVKFYYIDKSFFASSMRNEYGYVPKGENNSISWRAAVWSVAYSMVALLGPLGIELYQMIKGSHNSTTFIKFL</sequence>
<comment type="caution">
    <text evidence="1">The sequence shown here is derived from an EMBL/GenBank/DDBJ whole genome shotgun (WGS) entry which is preliminary data.</text>
</comment>
<accession>A0ACC2SZB4</accession>
<gene>
    <name evidence="1" type="ORF">DSO57_1036158</name>
</gene>
<name>A0ACC2SZB4_9FUNG</name>